<accession>A0A1B9GUY3</accession>
<feature type="compositionally biased region" description="Basic and acidic residues" evidence="1">
    <location>
        <begin position="273"/>
        <end position="282"/>
    </location>
</feature>
<feature type="compositionally biased region" description="Basic and acidic residues" evidence="1">
    <location>
        <begin position="828"/>
        <end position="841"/>
    </location>
</feature>
<proteinExistence type="predicted"/>
<gene>
    <name evidence="2" type="ORF">I316_03396</name>
</gene>
<organism evidence="2 3">
    <name type="scientific">Kwoniella heveanensis BCC8398</name>
    <dbReference type="NCBI Taxonomy" id="1296120"/>
    <lineage>
        <taxon>Eukaryota</taxon>
        <taxon>Fungi</taxon>
        <taxon>Dikarya</taxon>
        <taxon>Basidiomycota</taxon>
        <taxon>Agaricomycotina</taxon>
        <taxon>Tremellomycetes</taxon>
        <taxon>Tremellales</taxon>
        <taxon>Cryptococcaceae</taxon>
        <taxon>Kwoniella</taxon>
    </lineage>
</organism>
<feature type="region of interest" description="Disordered" evidence="1">
    <location>
        <begin position="332"/>
        <end position="414"/>
    </location>
</feature>
<name>A0A1B9GUY3_9TREE</name>
<feature type="region of interest" description="Disordered" evidence="1">
    <location>
        <begin position="202"/>
        <end position="222"/>
    </location>
</feature>
<protein>
    <submittedName>
        <fullName evidence="2">Uncharacterized protein</fullName>
    </submittedName>
</protein>
<sequence>MVKLPHVKRFVDGVAVLHPRYYADPGPEGFYPELQYPTQTRLGVMWNHHLGKETYIQLNAVFMTGIERKYCREYVRGAFESISSNVHGKHPDEMIAIIEFPSAQQAESAILFANSNSRLLGDGHFFARYADVNAKGTYAGSTKDILLVREEFALSSPYTPRVLRASPSTRLPPPLCSQCPPSYNENDFAWHAVGYSRDSFATKRPLSPSDRHWSPPIKRQSSEWDVGYGSRKYLAGLVPFRPHDRGYHPAWPDRDFSGPTQMTTQQQQLGLSARKEPHDSPDKQPLTLQTPSDALLLRITSPALPSPSSTLSSEDDLTKALKKSLAAAGQNISPVNLGKRPFTRKTDSNPRYTSGQYKRKGRGFKDPKGHGQTVGRGTRSQRDLRERLTRKSSKAHASPGHQQSHPERSLHDTKMGDDRVEARTTIHKHSRSKSSDLSLRLLEEFKQYTPSSVKSVDDDYPPEPRYLAISDDGNELIFASTYDAARQALSKPQFRQGTPLAKQRGLEVYIENELDDTSLECFEEIEVVEEDEKTGQPSPISDTAANIATKAAQESRDPIESAASTFQMPVDIGGLLSSLRDIFNPKQRIFERIQTVSSQPSGEALLLSDTPEKKPVLDDCPSIPDHSQLTEQQKPLLDDLPPLRQASPVSQRRGGKIYSISDLHPCVLQMLGLEKRWTFRGDLHHRWHRVTVVDSGVTRGQGLGRDSLEEGEIRERVMRLSKPAARHGMTKLRSGWEFAVEEDRRFKVAQSKDGASAEDSEASRAAPVSSGMNNQLDREIRSQSTLPSYVCCDNSTDPADKDKIIPSAPNGAALLVKCEKPAMTGSSKKHDIDRSPTDHAWESPSLNESQNGGKAAKRPRVIF</sequence>
<dbReference type="OrthoDB" id="2565385at2759"/>
<evidence type="ECO:0000256" key="1">
    <source>
        <dbReference type="SAM" id="MobiDB-lite"/>
    </source>
</evidence>
<feature type="compositionally biased region" description="Basic and acidic residues" evidence="1">
    <location>
        <begin position="404"/>
        <end position="414"/>
    </location>
</feature>
<keyword evidence="3" id="KW-1185">Reference proteome</keyword>
<feature type="region of interest" description="Disordered" evidence="1">
    <location>
        <begin position="249"/>
        <end position="288"/>
    </location>
</feature>
<feature type="region of interest" description="Disordered" evidence="1">
    <location>
        <begin position="819"/>
        <end position="863"/>
    </location>
</feature>
<reference evidence="2 3" key="1">
    <citation type="submission" date="2013-07" db="EMBL/GenBank/DDBJ databases">
        <title>The Genome Sequence of Cryptococcus heveanensis BCC8398.</title>
        <authorList>
            <consortium name="The Broad Institute Genome Sequencing Platform"/>
            <person name="Cuomo C."/>
            <person name="Litvintseva A."/>
            <person name="Chen Y."/>
            <person name="Heitman J."/>
            <person name="Sun S."/>
            <person name="Springer D."/>
            <person name="Dromer F."/>
            <person name="Young S.K."/>
            <person name="Zeng Q."/>
            <person name="Gargeya S."/>
            <person name="Fitzgerald M."/>
            <person name="Abouelleil A."/>
            <person name="Alvarado L."/>
            <person name="Berlin A.M."/>
            <person name="Chapman S.B."/>
            <person name="Dewar J."/>
            <person name="Goldberg J."/>
            <person name="Griggs A."/>
            <person name="Gujja S."/>
            <person name="Hansen M."/>
            <person name="Howarth C."/>
            <person name="Imamovic A."/>
            <person name="Larimer J."/>
            <person name="McCowan C."/>
            <person name="Murphy C."/>
            <person name="Pearson M."/>
            <person name="Priest M."/>
            <person name="Roberts A."/>
            <person name="Saif S."/>
            <person name="Shea T."/>
            <person name="Sykes S."/>
            <person name="Wortman J."/>
            <person name="Nusbaum C."/>
            <person name="Birren B."/>
        </authorList>
    </citation>
    <scope>NUCLEOTIDE SEQUENCE [LARGE SCALE GENOMIC DNA]</scope>
    <source>
        <strain evidence="2 3">BCC8398</strain>
    </source>
</reference>
<dbReference type="EMBL" id="KV700123">
    <property type="protein sequence ID" value="OCF34851.1"/>
    <property type="molecule type" value="Genomic_DNA"/>
</dbReference>
<dbReference type="AlphaFoldDB" id="A0A1B9GUY3"/>
<evidence type="ECO:0000313" key="2">
    <source>
        <dbReference type="EMBL" id="OCF34851.1"/>
    </source>
</evidence>
<evidence type="ECO:0000313" key="3">
    <source>
        <dbReference type="Proteomes" id="UP000092666"/>
    </source>
</evidence>
<dbReference type="Proteomes" id="UP000092666">
    <property type="component" value="Unassembled WGS sequence"/>
</dbReference>
<reference evidence="3" key="2">
    <citation type="submission" date="2013-12" db="EMBL/GenBank/DDBJ databases">
        <title>Evolution of pathogenesis and genome organization in the Tremellales.</title>
        <authorList>
            <person name="Cuomo C."/>
            <person name="Litvintseva A."/>
            <person name="Heitman J."/>
            <person name="Chen Y."/>
            <person name="Sun S."/>
            <person name="Springer D."/>
            <person name="Dromer F."/>
            <person name="Young S."/>
            <person name="Zeng Q."/>
            <person name="Chapman S."/>
            <person name="Gujja S."/>
            <person name="Saif S."/>
            <person name="Birren B."/>
        </authorList>
    </citation>
    <scope>NUCLEOTIDE SEQUENCE [LARGE SCALE GENOMIC DNA]</scope>
    <source>
        <strain evidence="3">BCC8398</strain>
    </source>
</reference>
<feature type="region of interest" description="Disordered" evidence="1">
    <location>
        <begin position="748"/>
        <end position="774"/>
    </location>
</feature>
<feature type="compositionally biased region" description="Basic and acidic residues" evidence="1">
    <location>
        <begin position="380"/>
        <end position="389"/>
    </location>
</feature>